<organism evidence="1 2">
    <name type="scientific">Priapulus caudatus</name>
    <name type="common">Priapulid worm</name>
    <dbReference type="NCBI Taxonomy" id="37621"/>
    <lineage>
        <taxon>Eukaryota</taxon>
        <taxon>Metazoa</taxon>
        <taxon>Ecdysozoa</taxon>
        <taxon>Scalidophora</taxon>
        <taxon>Priapulida</taxon>
        <taxon>Priapulimorpha</taxon>
        <taxon>Priapulimorphida</taxon>
        <taxon>Priapulidae</taxon>
        <taxon>Priapulus</taxon>
    </lineage>
</organism>
<dbReference type="Proteomes" id="UP000695022">
    <property type="component" value="Unplaced"/>
</dbReference>
<keyword evidence="1" id="KW-1185">Reference proteome</keyword>
<gene>
    <name evidence="2" type="primary">LOC106811503</name>
</gene>
<dbReference type="Pfam" id="PF13896">
    <property type="entry name" value="Glyco_transf_49"/>
    <property type="match status" value="1"/>
</dbReference>
<dbReference type="PANTHER" id="PTHR47412">
    <property type="entry name" value="FI01434P-RELATED"/>
    <property type="match status" value="1"/>
</dbReference>
<evidence type="ECO:0000313" key="2">
    <source>
        <dbReference type="RefSeq" id="XP_014670632.1"/>
    </source>
</evidence>
<accession>A0ABM1EEL1</accession>
<dbReference type="PANTHER" id="PTHR47412:SF1">
    <property type="entry name" value="FI01434P-RELATED"/>
    <property type="match status" value="1"/>
</dbReference>
<evidence type="ECO:0000313" key="1">
    <source>
        <dbReference type="Proteomes" id="UP000695022"/>
    </source>
</evidence>
<proteinExistence type="predicted"/>
<protein>
    <submittedName>
        <fullName evidence="2">Beta-1,4-glucuronyltransferase 1-like</fullName>
    </submittedName>
</protein>
<reference evidence="2" key="1">
    <citation type="submission" date="2025-08" db="UniProtKB">
        <authorList>
            <consortium name="RefSeq"/>
        </authorList>
    </citation>
    <scope>IDENTIFICATION</scope>
</reference>
<name>A0ABM1EEL1_PRICU</name>
<sequence length="433" mass="49183">MHFRRAIICVLSAVSVASLVGHKVYFAMTKHGRSRRADGLPQNFWSNDDEVVPDYDYGGGTEAAASESDVAAATADRNRDADDAARDDYVVYASVHRSFKYVDDESVTLATHGGVRQLWRLLALVDAWDGPITVAVYAPASDFYSAYSAVLGLRDCSRKLRYKVTFYMFYHRDHPPQGPSSRDMSDHCSPDFRPRMTYLERSRIEYPAAKAANIAKRNADSRYVIGVDIDLLPNRRDLMETFVDMLGKRSEEGGASARKVIYVLPVFVVELGQRLPQTKRELNELLAKRSARVSRVNRCSKCRRLPDHTAWFQLRDSDGLNATAVPDWVTMAASAYIGHRDGPLTSLKWDELKENIHQVYELCRAGYAFHMIDNAWLMHTPRNATPARESESDGRLDWHPTNVTLNDIDERYNNVTKPYCRSCLRSVYTIHDE</sequence>
<dbReference type="RefSeq" id="XP_014670632.1">
    <property type="nucleotide sequence ID" value="XM_014815146.1"/>
</dbReference>
<dbReference type="GeneID" id="106811503"/>